<protein>
    <submittedName>
        <fullName evidence="1">Uncharacterized protein</fullName>
    </submittedName>
</protein>
<accession>A0A1B8Q5V7</accession>
<evidence type="ECO:0000313" key="2">
    <source>
        <dbReference type="Proteomes" id="UP000092607"/>
    </source>
</evidence>
<reference evidence="1 2" key="1">
    <citation type="submission" date="2016-06" db="EMBL/GenBank/DDBJ databases">
        <title>Draft genome of Moraxella lacunata CCUG 57757A.</title>
        <authorList>
            <person name="Salva-Serra F."/>
            <person name="Engstrom-Jakobsson H."/>
            <person name="Thorell K."/>
            <person name="Gonzales-Siles L."/>
            <person name="Karlsson R."/>
            <person name="Boulund F."/>
            <person name="Engstrand L."/>
            <person name="Kristiansson E."/>
            <person name="Moore E."/>
        </authorList>
    </citation>
    <scope>NUCLEOTIDE SEQUENCE [LARGE SCALE GENOMIC DNA]</scope>
    <source>
        <strain evidence="1 2">CCUG 57757A</strain>
    </source>
</reference>
<name>A0A1B8Q5V7_MORLA</name>
<organism evidence="1 2">
    <name type="scientific">Moraxella lacunata</name>
    <dbReference type="NCBI Taxonomy" id="477"/>
    <lineage>
        <taxon>Bacteria</taxon>
        <taxon>Pseudomonadati</taxon>
        <taxon>Pseudomonadota</taxon>
        <taxon>Gammaproteobacteria</taxon>
        <taxon>Moraxellales</taxon>
        <taxon>Moraxellaceae</taxon>
        <taxon>Moraxella</taxon>
    </lineage>
</organism>
<dbReference type="EMBL" id="LZMS01000037">
    <property type="protein sequence ID" value="OBX65139.1"/>
    <property type="molecule type" value="Genomic_DNA"/>
</dbReference>
<gene>
    <name evidence="1" type="ORF">A9309_03575</name>
</gene>
<comment type="caution">
    <text evidence="1">The sequence shown here is derived from an EMBL/GenBank/DDBJ whole genome shotgun (WGS) entry which is preliminary data.</text>
</comment>
<proteinExistence type="predicted"/>
<dbReference type="Proteomes" id="UP000092607">
    <property type="component" value="Unassembled WGS sequence"/>
</dbReference>
<evidence type="ECO:0000313" key="1">
    <source>
        <dbReference type="EMBL" id="OBX65139.1"/>
    </source>
</evidence>
<sequence length="63" mass="7236">MMFFAVVAKFKFAIFRNGSRASDTKPTIKIIKIIIKVHNAPIKKGGNTAIIRVRLQTIEYYHE</sequence>
<dbReference type="AlphaFoldDB" id="A0A1B8Q5V7"/>